<dbReference type="Proteomes" id="UP001589758">
    <property type="component" value="Unassembled WGS sequence"/>
</dbReference>
<keyword evidence="5" id="KW-1185">Reference proteome</keyword>
<dbReference type="InterPro" id="IPR051016">
    <property type="entry name" value="Diverse_Substrate_AcTransf"/>
</dbReference>
<protein>
    <submittedName>
        <fullName evidence="4">GNAT family N-acetyltransferase</fullName>
        <ecNumber evidence="4">2.3.1.-</ecNumber>
    </submittedName>
</protein>
<sequence length="100" mass="11510">MIFIAEDLHNNPLGFVQLYPTFSSISAKKTLILNDLFVYKMYRNKNIGKLLMDSAKKYAIEIEANGLSLETSLDNKVAQNLYEKLGYVNDRKTLHYYLGI</sequence>
<proteinExistence type="predicted"/>
<dbReference type="RefSeq" id="WP_385876364.1">
    <property type="nucleotide sequence ID" value="NZ_JBHLXE010000038.1"/>
</dbReference>
<organism evidence="4 5">
    <name type="scientific">Thorsellia kenyensis</name>
    <dbReference type="NCBI Taxonomy" id="1549888"/>
    <lineage>
        <taxon>Bacteria</taxon>
        <taxon>Pseudomonadati</taxon>
        <taxon>Pseudomonadota</taxon>
        <taxon>Gammaproteobacteria</taxon>
        <taxon>Enterobacterales</taxon>
        <taxon>Thorselliaceae</taxon>
        <taxon>Thorsellia</taxon>
    </lineage>
</organism>
<keyword evidence="1 4" id="KW-0808">Transferase</keyword>
<evidence type="ECO:0000259" key="3">
    <source>
        <dbReference type="PROSITE" id="PS51186"/>
    </source>
</evidence>
<reference evidence="4 5" key="1">
    <citation type="submission" date="2024-09" db="EMBL/GenBank/DDBJ databases">
        <authorList>
            <person name="Sun Q."/>
            <person name="Mori K."/>
        </authorList>
    </citation>
    <scope>NUCLEOTIDE SEQUENCE [LARGE SCALE GENOMIC DNA]</scope>
    <source>
        <strain evidence="4 5">CCM 8545</strain>
    </source>
</reference>
<evidence type="ECO:0000313" key="4">
    <source>
        <dbReference type="EMBL" id="MFC0179262.1"/>
    </source>
</evidence>
<dbReference type="Pfam" id="PF00583">
    <property type="entry name" value="Acetyltransf_1"/>
    <property type="match status" value="1"/>
</dbReference>
<evidence type="ECO:0000256" key="2">
    <source>
        <dbReference type="ARBA" id="ARBA00023315"/>
    </source>
</evidence>
<comment type="caution">
    <text evidence="4">The sequence shown here is derived from an EMBL/GenBank/DDBJ whole genome shotgun (WGS) entry which is preliminary data.</text>
</comment>
<dbReference type="InterPro" id="IPR000182">
    <property type="entry name" value="GNAT_dom"/>
</dbReference>
<dbReference type="GO" id="GO:0016746">
    <property type="term" value="F:acyltransferase activity"/>
    <property type="evidence" value="ECO:0007669"/>
    <property type="project" value="UniProtKB-KW"/>
</dbReference>
<dbReference type="PANTHER" id="PTHR10545">
    <property type="entry name" value="DIAMINE N-ACETYLTRANSFERASE"/>
    <property type="match status" value="1"/>
</dbReference>
<dbReference type="EMBL" id="JBHLXE010000038">
    <property type="protein sequence ID" value="MFC0179262.1"/>
    <property type="molecule type" value="Genomic_DNA"/>
</dbReference>
<evidence type="ECO:0000313" key="5">
    <source>
        <dbReference type="Proteomes" id="UP001589758"/>
    </source>
</evidence>
<dbReference type="PANTHER" id="PTHR10545:SF29">
    <property type="entry name" value="GH14572P-RELATED"/>
    <property type="match status" value="1"/>
</dbReference>
<accession>A0ABV6C9K1</accession>
<dbReference type="SUPFAM" id="SSF55729">
    <property type="entry name" value="Acyl-CoA N-acyltransferases (Nat)"/>
    <property type="match status" value="1"/>
</dbReference>
<dbReference type="PROSITE" id="PS51186">
    <property type="entry name" value="GNAT"/>
    <property type="match status" value="1"/>
</dbReference>
<keyword evidence="2 4" id="KW-0012">Acyltransferase</keyword>
<name>A0ABV6C9K1_9GAMM</name>
<dbReference type="EC" id="2.3.1.-" evidence="4"/>
<dbReference type="Gene3D" id="3.40.630.30">
    <property type="match status" value="1"/>
</dbReference>
<dbReference type="CDD" id="cd04301">
    <property type="entry name" value="NAT_SF"/>
    <property type="match status" value="1"/>
</dbReference>
<dbReference type="InterPro" id="IPR016181">
    <property type="entry name" value="Acyl_CoA_acyltransferase"/>
</dbReference>
<evidence type="ECO:0000256" key="1">
    <source>
        <dbReference type="ARBA" id="ARBA00022679"/>
    </source>
</evidence>
<feature type="domain" description="N-acetyltransferase" evidence="3">
    <location>
        <begin position="1"/>
        <end position="100"/>
    </location>
</feature>
<gene>
    <name evidence="4" type="ORF">ACFFIT_03970</name>
</gene>